<dbReference type="Proteomes" id="UP000075321">
    <property type="component" value="Unassembled WGS sequence"/>
</dbReference>
<reference evidence="1 2" key="1">
    <citation type="submission" date="2016-02" db="EMBL/GenBank/DDBJ databases">
        <title>Genome sequence of Halalkalicoccus paucihalophilus DSM 24557.</title>
        <authorList>
            <person name="Poehlein A."/>
            <person name="Daniel R."/>
        </authorList>
    </citation>
    <scope>NUCLEOTIDE SEQUENCE [LARGE SCALE GENOMIC DNA]</scope>
    <source>
        <strain evidence="1 2">DSM 24557</strain>
    </source>
</reference>
<dbReference type="AlphaFoldDB" id="A0A151AGE1"/>
<proteinExistence type="predicted"/>
<dbReference type="Pfam" id="PF19137">
    <property type="entry name" value="DUF5820"/>
    <property type="match status" value="1"/>
</dbReference>
<evidence type="ECO:0000313" key="1">
    <source>
        <dbReference type="EMBL" id="KYH26703.1"/>
    </source>
</evidence>
<evidence type="ECO:0000313" key="2">
    <source>
        <dbReference type="Proteomes" id="UP000075321"/>
    </source>
</evidence>
<keyword evidence="2" id="KW-1185">Reference proteome</keyword>
<dbReference type="InterPro" id="IPR043858">
    <property type="entry name" value="DUF5820"/>
</dbReference>
<dbReference type="EMBL" id="LTAZ01000004">
    <property type="protein sequence ID" value="KYH26703.1"/>
    <property type="molecule type" value="Genomic_DNA"/>
</dbReference>
<gene>
    <name evidence="1" type="ORF">HAPAU_18040</name>
</gene>
<comment type="caution">
    <text evidence="1">The sequence shown here is derived from an EMBL/GenBank/DDBJ whole genome shotgun (WGS) entry which is preliminary data.</text>
</comment>
<sequence>MEEPPGGWVCWSDEPDRQVFVYRPDVFDSQAFPAPCLPTLYLSNGPHRNRRPEQRSRNPGDEWYLTCYLEPDVVVAEKRYDDRASAEEEAAEFARRFAVGEIDYRGAYQVPRGEYLDRLDELTGREA</sequence>
<dbReference type="OrthoDB" id="202378at2157"/>
<name>A0A151AGE1_9EURY</name>
<accession>A0A151AGE1</accession>
<organism evidence="1 2">
    <name type="scientific">Halalkalicoccus paucihalophilus</name>
    <dbReference type="NCBI Taxonomy" id="1008153"/>
    <lineage>
        <taxon>Archaea</taxon>
        <taxon>Methanobacteriati</taxon>
        <taxon>Methanobacteriota</taxon>
        <taxon>Stenosarchaea group</taxon>
        <taxon>Halobacteria</taxon>
        <taxon>Halobacteriales</taxon>
        <taxon>Halococcaceae</taxon>
        <taxon>Halalkalicoccus</taxon>
    </lineage>
</organism>
<dbReference type="PATRIC" id="fig|1008153.3.peg.1835"/>
<dbReference type="RefSeq" id="WP_066381614.1">
    <property type="nucleotide sequence ID" value="NZ_LTAZ01000004.1"/>
</dbReference>
<protein>
    <submittedName>
        <fullName evidence="1">Uncharacterized protein</fullName>
    </submittedName>
</protein>